<dbReference type="InterPro" id="IPR027244">
    <property type="entry name" value="IML1"/>
</dbReference>
<evidence type="ECO:0000256" key="5">
    <source>
        <dbReference type="SAM" id="MobiDB-lite"/>
    </source>
</evidence>
<evidence type="ECO:0000256" key="4">
    <source>
        <dbReference type="ARBA" id="ARBA00021881"/>
    </source>
</evidence>
<dbReference type="InterPro" id="IPR036390">
    <property type="entry name" value="WH_DNA-bd_sf"/>
</dbReference>
<dbReference type="Gene3D" id="1.10.10.10">
    <property type="entry name" value="Winged helix-like DNA-binding domain superfamily/Winged helix DNA-binding domain"/>
    <property type="match status" value="1"/>
</dbReference>
<dbReference type="InterPro" id="IPR048255">
    <property type="entry name" value="IML1_N"/>
</dbReference>
<evidence type="ECO:0000256" key="3">
    <source>
        <dbReference type="ARBA" id="ARBA00018529"/>
    </source>
</evidence>
<dbReference type="PANTHER" id="PTHR13179:SF8">
    <property type="entry name" value="GATOR COMPLEX PROTEIN DEPDC5"/>
    <property type="match status" value="1"/>
</dbReference>
<dbReference type="GO" id="GO:0005774">
    <property type="term" value="C:vacuolar membrane"/>
    <property type="evidence" value="ECO:0007669"/>
    <property type="project" value="UniProtKB-SubCell"/>
</dbReference>
<feature type="domain" description="DEP" evidence="6">
    <location>
        <begin position="1393"/>
        <end position="1487"/>
    </location>
</feature>
<organism evidence="7 8">
    <name type="scientific">Venustampulla echinocandica</name>
    <dbReference type="NCBI Taxonomy" id="2656787"/>
    <lineage>
        <taxon>Eukaryota</taxon>
        <taxon>Fungi</taxon>
        <taxon>Dikarya</taxon>
        <taxon>Ascomycota</taxon>
        <taxon>Pezizomycotina</taxon>
        <taxon>Leotiomycetes</taxon>
        <taxon>Helotiales</taxon>
        <taxon>Pleuroascaceae</taxon>
        <taxon>Venustampulla</taxon>
    </lineage>
</organism>
<dbReference type="GO" id="GO:0035556">
    <property type="term" value="P:intracellular signal transduction"/>
    <property type="evidence" value="ECO:0007669"/>
    <property type="project" value="InterPro"/>
</dbReference>
<dbReference type="InterPro" id="IPR000591">
    <property type="entry name" value="DEP_dom"/>
</dbReference>
<dbReference type="RefSeq" id="XP_031872650.1">
    <property type="nucleotide sequence ID" value="XM_032012957.1"/>
</dbReference>
<feature type="region of interest" description="Disordered" evidence="5">
    <location>
        <begin position="157"/>
        <end position="177"/>
    </location>
</feature>
<dbReference type="SUPFAM" id="SSF46785">
    <property type="entry name" value="Winged helix' DNA-binding domain"/>
    <property type="match status" value="1"/>
</dbReference>
<comment type="similarity">
    <text evidence="2">Belongs to the IML1 family.</text>
</comment>
<dbReference type="InterPro" id="IPR036388">
    <property type="entry name" value="WH-like_DNA-bd_sf"/>
</dbReference>
<dbReference type="STRING" id="2656787.A0A370TWT4"/>
<evidence type="ECO:0000259" key="6">
    <source>
        <dbReference type="PROSITE" id="PS50186"/>
    </source>
</evidence>
<dbReference type="GO" id="GO:1990130">
    <property type="term" value="C:GATOR1 complex"/>
    <property type="evidence" value="ECO:0007669"/>
    <property type="project" value="TreeGrafter"/>
</dbReference>
<feature type="region of interest" description="Disordered" evidence="5">
    <location>
        <begin position="886"/>
        <end position="909"/>
    </location>
</feature>
<dbReference type="Proteomes" id="UP000254866">
    <property type="component" value="Unassembled WGS sequence"/>
</dbReference>
<feature type="region of interest" description="Disordered" evidence="5">
    <location>
        <begin position="921"/>
        <end position="959"/>
    </location>
</feature>
<feature type="region of interest" description="Disordered" evidence="5">
    <location>
        <begin position="1884"/>
        <end position="1945"/>
    </location>
</feature>
<dbReference type="InterPro" id="IPR045838">
    <property type="entry name" value="DEPDC5_CTD"/>
</dbReference>
<gene>
    <name evidence="7" type="ORF">BP5553_04334</name>
</gene>
<comment type="subcellular location">
    <subcellularLocation>
        <location evidence="1">Vacuole membrane</location>
        <topology evidence="1">Peripheral membrane protein</topology>
    </subcellularLocation>
</comment>
<dbReference type="CDD" id="cd04449">
    <property type="entry name" value="DEP_DEPDC5-like"/>
    <property type="match status" value="1"/>
</dbReference>
<name>A0A370TWT4_9HELO</name>
<comment type="caution">
    <text evidence="7">The sequence shown here is derived from an EMBL/GenBank/DDBJ whole genome shotgun (WGS) entry which is preliminary data.</text>
</comment>
<feature type="compositionally biased region" description="Polar residues" evidence="5">
    <location>
        <begin position="893"/>
        <end position="909"/>
    </location>
</feature>
<feature type="compositionally biased region" description="Polar residues" evidence="5">
    <location>
        <begin position="59"/>
        <end position="69"/>
    </location>
</feature>
<feature type="compositionally biased region" description="Low complexity" evidence="5">
    <location>
        <begin position="165"/>
        <end position="176"/>
    </location>
</feature>
<dbReference type="OrthoDB" id="39497at2759"/>
<dbReference type="GO" id="GO:1904262">
    <property type="term" value="P:negative regulation of TORC1 signaling"/>
    <property type="evidence" value="ECO:0007669"/>
    <property type="project" value="TreeGrafter"/>
</dbReference>
<reference evidence="7 8" key="1">
    <citation type="journal article" date="2018" name="IMA Fungus">
        <title>IMA Genome-F 9: Draft genome sequence of Annulohypoxylon stygium, Aspergillus mulundensis, Berkeleyomyces basicola (syn. Thielaviopsis basicola), Ceratocystis smalleyi, two Cercospora beticola strains, Coleophoma cylindrospora, Fusarium fracticaudum, Phialophora cf. hyalina, and Morchella septimelata.</title>
        <authorList>
            <person name="Wingfield B.D."/>
            <person name="Bills G.F."/>
            <person name="Dong Y."/>
            <person name="Huang W."/>
            <person name="Nel W.J."/>
            <person name="Swalarsk-Parry B.S."/>
            <person name="Vaghefi N."/>
            <person name="Wilken P.M."/>
            <person name="An Z."/>
            <person name="de Beer Z.W."/>
            <person name="De Vos L."/>
            <person name="Chen L."/>
            <person name="Duong T.A."/>
            <person name="Gao Y."/>
            <person name="Hammerbacher A."/>
            <person name="Kikkert J.R."/>
            <person name="Li Y."/>
            <person name="Li H."/>
            <person name="Li K."/>
            <person name="Li Q."/>
            <person name="Liu X."/>
            <person name="Ma X."/>
            <person name="Naidoo K."/>
            <person name="Pethybridge S.J."/>
            <person name="Sun J."/>
            <person name="Steenkamp E.T."/>
            <person name="van der Nest M.A."/>
            <person name="van Wyk S."/>
            <person name="Wingfield M.J."/>
            <person name="Xiong C."/>
            <person name="Yue Q."/>
            <person name="Zhang X."/>
        </authorList>
    </citation>
    <scope>NUCLEOTIDE SEQUENCE [LARGE SCALE GENOMIC DNA]</scope>
    <source>
        <strain evidence="7 8">BP 5553</strain>
    </source>
</reference>
<dbReference type="GeneID" id="43597183"/>
<feature type="compositionally biased region" description="Polar residues" evidence="5">
    <location>
        <begin position="1917"/>
        <end position="1935"/>
    </location>
</feature>
<keyword evidence="8" id="KW-1185">Reference proteome</keyword>
<evidence type="ECO:0000313" key="7">
    <source>
        <dbReference type="EMBL" id="RDL39994.1"/>
    </source>
</evidence>
<evidence type="ECO:0000313" key="8">
    <source>
        <dbReference type="Proteomes" id="UP000254866"/>
    </source>
</evidence>
<feature type="compositionally biased region" description="Low complexity" evidence="5">
    <location>
        <begin position="1529"/>
        <end position="1553"/>
    </location>
</feature>
<feature type="compositionally biased region" description="Polar residues" evidence="5">
    <location>
        <begin position="843"/>
        <end position="852"/>
    </location>
</feature>
<proteinExistence type="inferred from homology"/>
<dbReference type="EMBL" id="NPIC01000002">
    <property type="protein sequence ID" value="RDL39994.1"/>
    <property type="molecule type" value="Genomic_DNA"/>
</dbReference>
<evidence type="ECO:0000256" key="1">
    <source>
        <dbReference type="ARBA" id="ARBA00004148"/>
    </source>
</evidence>
<feature type="compositionally biased region" description="Basic and acidic residues" evidence="5">
    <location>
        <begin position="1519"/>
        <end position="1528"/>
    </location>
</feature>
<sequence length="1945" mass="217188">MSLELLQLPQNYIVINHAAQVTALSFSLEARNIPMSAVPPSTPRRGTQTQRASHLRHVSNGSSNTNSVDSRPVTAASDTGTVQHNPIPLKSRAERKCTLWIHEETISRDEVVINLGLFPGVQEGDLMAIVPLKTDSGVRDFLDTAQAAKLDGDALSTVMQRERSSSNPNSPGAASGTQYDIDLQERCLFIAKDISKEMEAKQPKLEISVAKQIADIFSLKARSQVLVITADPATSSASHVELSFKDEYLSRSDMWRLAVAQLANKTVFKGQKILFIGSIKAQVSSIYVSGRKVRSAFCTTDTKPVFRSESARYVLFIQMSREMWDFDSEGSGEIMFNKVVNGFLPALFKKWVSIRAKHLVSIVLFSRVEYDTGITSELATTTHDSAYHTGIQAEGHKKPYKDFYRVVVSEMASGSWTTILYELKREFKFFRRDISTYRINLAKAAASTPESNAKWVSDTRIEAEPSLAMHGNVLEAINLACSQFAHDYIDRDLMRTGISVVVITPSPGLFEVDYETLRMTTETLIGTGIGIDLVCLPKMPLHSVPLFRYRNPDYSAFQEALHMKSMHSEDSTPRQNAAIFGSSYSSLNESLSPLKASLQDRSIRAGSFSAPSPPSEWSYAIPHWLDVSFWTGTTQDIHLGGPLAKPVNQHLKNGHTQRSRGFEVRCKMYEMEMASVMENVLTEIAVTPLQQHPLFPKMAFRPRDIPGSKLDIRGDSNSLVREKIYASLLEFVSGPSKLLFDRNSTEEEKRLYKAIDSFDMAVSELLEDRPDTRQIIEGRKYSRPGSEEIPRRIFADDSKLLGTPSSQDHAIYRDVAFMAPSSSGKSKQTSRNGDDAKKLRKNSLGSISTVNLRSPPARQPKTGRQISLGKFGFGIAAPKAATAQIQAEHANATRPTTVTMKPPQVKTSNGAMTTHLLNTAVGHSQDRPPSAHSDKSRKKPGTPPPPEQAEDGEGENLSSRPMTIKSALQSLDSTNQFKSRSMLGSLQEASDGFDDKDNSHTLQSTRPHDAQKLYTSKLLAGSVPELPATLSPTTALSPWLSVLNPSNPSENDVIGPSQYRRWQHVFPRTVRTRTMKWKSLCAPASVPLTTEYFPTKHQLDTEYQQKPYSISQNAEDELNVPNSRDRLLRELVGMRLSQGFQIVVGSAVAGAFGQKSLKIANVFDRDHIAEDGASVFMSMGNIIHQLSCVNETEVGVDMFVRKPTASSTGTGPVLPTVYNPAIRTKLSDRYESCQVVLGKPTDEYNWNYVDSFVAGFDDEMSESLRFWRARFVLIPVARPMQSQLRQGEDNEEEVRLEGIKKLTQAWQRHRVLTPSEHRFQSLAARKTKDQNPLDIVYKTEDPSIVVTAELETLPIVEIGEGGSRRGQLFESERFRKTKFDIVALAEAMQAPVERGGVRMQNRRWHFRLHYSCFIGSDMTTWLIENFEDIDTREEAVELGNKLMVKDELQRLKEKENGKEKDKDMGIFVHVEKRHPFRDGQYFYQIAGELAKQRPESRSGWFGSRRRETSVPATPMSESMPRESPRPEQSRSSSIQDGKSSDSGTTTPTTTTGGKKPKVALSKVMKYDVDHRKRSYRPERINLHYDRLHNPDSCYHIRIDWISVTAKLIEDAIESWARTAESYGLRLVEAPIGEACAISTDNPFRSPYTIKLAVQPPEREPTTYFDVNSFTPQSNSASVSRHYYQKAIMRKFNFVMDTEAARNFPSNVDTVYSWGKPHFKYTQYIHRSGILLAQILDDGNFLLAANRLYNNRTAATKDLDRYVKTDHERTNRIPSLIYGFGGSMERSTPPSSPMVHPYTCYGSPILRPAADNLGPTLISPKNVNTITPETLKTELEAFCHNVPLLESFYKEVYDKATPPSATPPSFRSPFVGSLLDSNIPTLGLPPGLLARDTSPSPMRLSNMPGVGSPMPQLGRRPSVQTGYSGDNAKQGQNSPRGSIAEGEKEP</sequence>
<dbReference type="GO" id="GO:0005096">
    <property type="term" value="F:GTPase activator activity"/>
    <property type="evidence" value="ECO:0007669"/>
    <property type="project" value="InterPro"/>
</dbReference>
<dbReference type="PROSITE" id="PS50186">
    <property type="entry name" value="DEP"/>
    <property type="match status" value="1"/>
</dbReference>
<feature type="region of interest" description="Disordered" evidence="5">
    <location>
        <begin position="1494"/>
        <end position="1558"/>
    </location>
</feature>
<protein>
    <recommendedName>
        <fullName evidence="3">Vacuolar membrane-associated protein IML1</fullName>
    </recommendedName>
    <alternativeName>
        <fullName evidence="4">Vacuolar membrane-associated protein iml1</fullName>
    </alternativeName>
</protein>
<dbReference type="PANTHER" id="PTHR13179">
    <property type="entry name" value="DEP DOMAIN CONTAINING PROTEIN 5"/>
    <property type="match status" value="1"/>
</dbReference>
<dbReference type="SMART" id="SM00049">
    <property type="entry name" value="DEP"/>
    <property type="match status" value="1"/>
</dbReference>
<dbReference type="Pfam" id="PF19418">
    <property type="entry name" value="DEPDC5_CTD"/>
    <property type="match status" value="1"/>
</dbReference>
<dbReference type="Pfam" id="PF00610">
    <property type="entry name" value="DEP"/>
    <property type="match status" value="1"/>
</dbReference>
<dbReference type="Pfam" id="PF12257">
    <property type="entry name" value="IML1"/>
    <property type="match status" value="1"/>
</dbReference>
<feature type="region of interest" description="Disordered" evidence="5">
    <location>
        <begin position="35"/>
        <end position="86"/>
    </location>
</feature>
<accession>A0A370TWT4</accession>
<evidence type="ECO:0000256" key="2">
    <source>
        <dbReference type="ARBA" id="ARBA00005643"/>
    </source>
</evidence>
<feature type="region of interest" description="Disordered" evidence="5">
    <location>
        <begin position="988"/>
        <end position="1007"/>
    </location>
</feature>
<feature type="region of interest" description="Disordered" evidence="5">
    <location>
        <begin position="819"/>
        <end position="864"/>
    </location>
</feature>
<dbReference type="GO" id="GO:0010508">
    <property type="term" value="P:positive regulation of autophagy"/>
    <property type="evidence" value="ECO:0007669"/>
    <property type="project" value="TreeGrafter"/>
</dbReference>
<feature type="compositionally biased region" description="Polar residues" evidence="5">
    <location>
        <begin position="820"/>
        <end position="831"/>
    </location>
</feature>